<organism evidence="1 2">
    <name type="scientific">Mojavia pulchra JT2-VF2</name>
    <dbReference type="NCBI Taxonomy" id="287848"/>
    <lineage>
        <taxon>Bacteria</taxon>
        <taxon>Bacillati</taxon>
        <taxon>Cyanobacteriota</taxon>
        <taxon>Cyanophyceae</taxon>
        <taxon>Nostocales</taxon>
        <taxon>Nostocaceae</taxon>
    </lineage>
</organism>
<dbReference type="EMBL" id="JAHHHN010000013">
    <property type="protein sequence ID" value="MBW4563469.1"/>
    <property type="molecule type" value="Genomic_DNA"/>
</dbReference>
<sequence>MGKCLAKRKTVLFVQNRAIYLIVGWNQEVQILLIASVRQLQSNDPVGGAISRIDPEFLAAEYSVFSEVNR</sequence>
<dbReference type="Proteomes" id="UP000715781">
    <property type="component" value="Unassembled WGS sequence"/>
</dbReference>
<dbReference type="AlphaFoldDB" id="A0A951PZT3"/>
<reference evidence="1" key="1">
    <citation type="submission" date="2021-05" db="EMBL/GenBank/DDBJ databases">
        <authorList>
            <person name="Pietrasiak N."/>
            <person name="Ward R."/>
            <person name="Stajich J.E."/>
            <person name="Kurbessoian T."/>
        </authorList>
    </citation>
    <scope>NUCLEOTIDE SEQUENCE</scope>
    <source>
        <strain evidence="1">JT2-VF2</strain>
    </source>
</reference>
<evidence type="ECO:0000313" key="1">
    <source>
        <dbReference type="EMBL" id="MBW4563469.1"/>
    </source>
</evidence>
<gene>
    <name evidence="1" type="ORF">KME32_20455</name>
</gene>
<name>A0A951PZT3_9NOST</name>
<evidence type="ECO:0000313" key="2">
    <source>
        <dbReference type="Proteomes" id="UP000715781"/>
    </source>
</evidence>
<comment type="caution">
    <text evidence="1">The sequence shown here is derived from an EMBL/GenBank/DDBJ whole genome shotgun (WGS) entry which is preliminary data.</text>
</comment>
<reference evidence="1" key="2">
    <citation type="journal article" date="2022" name="Microbiol. Resour. Announc.">
        <title>Metagenome Sequencing to Explore Phylogenomics of Terrestrial Cyanobacteria.</title>
        <authorList>
            <person name="Ward R.D."/>
            <person name="Stajich J.E."/>
            <person name="Johansen J.R."/>
            <person name="Huntemann M."/>
            <person name="Clum A."/>
            <person name="Foster B."/>
            <person name="Foster B."/>
            <person name="Roux S."/>
            <person name="Palaniappan K."/>
            <person name="Varghese N."/>
            <person name="Mukherjee S."/>
            <person name="Reddy T.B.K."/>
            <person name="Daum C."/>
            <person name="Copeland A."/>
            <person name="Chen I.A."/>
            <person name="Ivanova N.N."/>
            <person name="Kyrpides N.C."/>
            <person name="Shapiro N."/>
            <person name="Eloe-Fadrosh E.A."/>
            <person name="Pietrasiak N."/>
        </authorList>
    </citation>
    <scope>NUCLEOTIDE SEQUENCE</scope>
    <source>
        <strain evidence="1">JT2-VF2</strain>
    </source>
</reference>
<accession>A0A951PZT3</accession>
<protein>
    <submittedName>
        <fullName evidence="1">Uncharacterized protein</fullName>
    </submittedName>
</protein>
<proteinExistence type="predicted"/>